<keyword evidence="3" id="KW-1185">Reference proteome</keyword>
<dbReference type="PANTHER" id="PTHR30050">
    <property type="entry name" value="CHROMOSOMAL REPLICATION INITIATOR PROTEIN DNAA"/>
    <property type="match status" value="1"/>
</dbReference>
<name>A0ABV2KB76_SPOPS</name>
<dbReference type="PANTHER" id="PTHR30050:SF4">
    <property type="entry name" value="ATP-BINDING PROTEIN RV3427C IN INSERTION SEQUENCE-RELATED"/>
    <property type="match status" value="1"/>
</dbReference>
<evidence type="ECO:0000313" key="2">
    <source>
        <dbReference type="EMBL" id="MET3658344.1"/>
    </source>
</evidence>
<comment type="caution">
    <text evidence="2">The sequence shown here is derived from an EMBL/GenBank/DDBJ whole genome shotgun (WGS) entry which is preliminary data.</text>
</comment>
<organism evidence="2 3">
    <name type="scientific">Sporosarcina psychrophila</name>
    <name type="common">Bacillus psychrophilus</name>
    <dbReference type="NCBI Taxonomy" id="1476"/>
    <lineage>
        <taxon>Bacteria</taxon>
        <taxon>Bacillati</taxon>
        <taxon>Bacillota</taxon>
        <taxon>Bacilli</taxon>
        <taxon>Bacillales</taxon>
        <taxon>Caryophanaceae</taxon>
        <taxon>Sporosarcina</taxon>
    </lineage>
</organism>
<reference evidence="2 3" key="1">
    <citation type="submission" date="2024-06" db="EMBL/GenBank/DDBJ databases">
        <title>Sorghum-associated microbial communities from plants grown in Nebraska, USA.</title>
        <authorList>
            <person name="Schachtman D."/>
        </authorList>
    </citation>
    <scope>NUCLEOTIDE SEQUENCE [LARGE SCALE GENOMIC DNA]</scope>
    <source>
        <strain evidence="2 3">1288</strain>
    </source>
</reference>
<dbReference type="Pfam" id="PF01695">
    <property type="entry name" value="IstB_IS21"/>
    <property type="match status" value="1"/>
</dbReference>
<evidence type="ECO:0000313" key="3">
    <source>
        <dbReference type="Proteomes" id="UP001549104"/>
    </source>
</evidence>
<protein>
    <submittedName>
        <fullName evidence="2">DNA replication protein DnaC</fullName>
    </submittedName>
</protein>
<dbReference type="SUPFAM" id="SSF52540">
    <property type="entry name" value="P-loop containing nucleoside triphosphate hydrolases"/>
    <property type="match status" value="1"/>
</dbReference>
<dbReference type="Gene3D" id="3.40.50.300">
    <property type="entry name" value="P-loop containing nucleotide triphosphate hydrolases"/>
    <property type="match status" value="1"/>
</dbReference>
<accession>A0ABV2KB76</accession>
<dbReference type="InterPro" id="IPR027417">
    <property type="entry name" value="P-loop_NTPase"/>
</dbReference>
<evidence type="ECO:0000259" key="1">
    <source>
        <dbReference type="Pfam" id="PF01695"/>
    </source>
</evidence>
<dbReference type="EMBL" id="JBEPME010000005">
    <property type="protein sequence ID" value="MET3658344.1"/>
    <property type="molecule type" value="Genomic_DNA"/>
</dbReference>
<sequence length="200" mass="22656">MTFENFRMRNGSGPAYQEVTSAVQDFETRGKLGVFIFGETGNGKSHITAAGGNELIAKGHAVIFITEKDLFKRLEATRNFNNKESFGEIMGACLEADLLIWDDFMSSQKLSADEKDWIFQITNGRERANKPIWMTSNITPEEFESGEIAFRLDDKARTWWRIIGNMNCALNLATNLRKIKAMARALGISVEEYEKRLQGE</sequence>
<feature type="domain" description="IstB-like ATP-binding" evidence="1">
    <location>
        <begin position="30"/>
        <end position="144"/>
    </location>
</feature>
<gene>
    <name evidence="2" type="ORF">ABIC55_003461</name>
</gene>
<proteinExistence type="predicted"/>
<dbReference type="Proteomes" id="UP001549104">
    <property type="component" value="Unassembled WGS sequence"/>
</dbReference>
<dbReference type="InterPro" id="IPR002611">
    <property type="entry name" value="IstB_ATP-bd"/>
</dbReference>